<accession>A0A6A5TNG7</accession>
<dbReference type="AlphaFoldDB" id="A0A6A5TNG7"/>
<dbReference type="Proteomes" id="UP000800035">
    <property type="component" value="Unassembled WGS sequence"/>
</dbReference>
<dbReference type="EMBL" id="ML977002">
    <property type="protein sequence ID" value="KAF1953754.1"/>
    <property type="molecule type" value="Genomic_DNA"/>
</dbReference>
<evidence type="ECO:0000313" key="2">
    <source>
        <dbReference type="Proteomes" id="UP000800035"/>
    </source>
</evidence>
<sequence length="83" mass="9594">MNPITPGILRLTFGLLSKLKERGHTVKMILVVDPHPYIPQPYKLPAEPNIYLSSDKGEFSVEAWWEEYKQQKKVSCSAYNFLL</sequence>
<proteinExistence type="predicted"/>
<keyword evidence="2" id="KW-1185">Reference proteome</keyword>
<evidence type="ECO:0000313" key="1">
    <source>
        <dbReference type="EMBL" id="KAF1953754.1"/>
    </source>
</evidence>
<protein>
    <submittedName>
        <fullName evidence="1">Uncharacterized protein</fullName>
    </submittedName>
</protein>
<gene>
    <name evidence="1" type="ORF">CC80DRAFT_494337</name>
</gene>
<reference evidence="1" key="1">
    <citation type="journal article" date="2020" name="Stud. Mycol.">
        <title>101 Dothideomycetes genomes: a test case for predicting lifestyles and emergence of pathogens.</title>
        <authorList>
            <person name="Haridas S."/>
            <person name="Albert R."/>
            <person name="Binder M."/>
            <person name="Bloem J."/>
            <person name="Labutti K."/>
            <person name="Salamov A."/>
            <person name="Andreopoulos B."/>
            <person name="Baker S."/>
            <person name="Barry K."/>
            <person name="Bills G."/>
            <person name="Bluhm B."/>
            <person name="Cannon C."/>
            <person name="Castanera R."/>
            <person name="Culley D."/>
            <person name="Daum C."/>
            <person name="Ezra D."/>
            <person name="Gonzalez J."/>
            <person name="Henrissat B."/>
            <person name="Kuo A."/>
            <person name="Liang C."/>
            <person name="Lipzen A."/>
            <person name="Lutzoni F."/>
            <person name="Magnuson J."/>
            <person name="Mondo S."/>
            <person name="Nolan M."/>
            <person name="Ohm R."/>
            <person name="Pangilinan J."/>
            <person name="Park H.-J."/>
            <person name="Ramirez L."/>
            <person name="Alfaro M."/>
            <person name="Sun H."/>
            <person name="Tritt A."/>
            <person name="Yoshinaga Y."/>
            <person name="Zwiers L.-H."/>
            <person name="Turgeon B."/>
            <person name="Goodwin S."/>
            <person name="Spatafora J."/>
            <person name="Crous P."/>
            <person name="Grigoriev I."/>
        </authorList>
    </citation>
    <scope>NUCLEOTIDE SEQUENCE</scope>
    <source>
        <strain evidence="1">CBS 675.92</strain>
    </source>
</reference>
<organism evidence="1 2">
    <name type="scientific">Byssothecium circinans</name>
    <dbReference type="NCBI Taxonomy" id="147558"/>
    <lineage>
        <taxon>Eukaryota</taxon>
        <taxon>Fungi</taxon>
        <taxon>Dikarya</taxon>
        <taxon>Ascomycota</taxon>
        <taxon>Pezizomycotina</taxon>
        <taxon>Dothideomycetes</taxon>
        <taxon>Pleosporomycetidae</taxon>
        <taxon>Pleosporales</taxon>
        <taxon>Massarineae</taxon>
        <taxon>Massarinaceae</taxon>
        <taxon>Byssothecium</taxon>
    </lineage>
</organism>
<name>A0A6A5TNG7_9PLEO</name>